<dbReference type="VEuPathDB" id="VectorBase:AALC636_008256"/>
<keyword evidence="2" id="KW-0732">Signal</keyword>
<reference evidence="4" key="1">
    <citation type="journal article" date="2014" name="PLoS Negl. Trop. Dis.">
        <title>Identification and characterization of seminal fluid proteins in the Asian tiger mosquito, Aedes albopictus.</title>
        <authorList>
            <person name="Boes K.E."/>
            <person name="Ribeiro J.M."/>
            <person name="Wong A."/>
            <person name="Harrington L.C."/>
            <person name="Wolfner M.F."/>
            <person name="Sirot L.K."/>
        </authorList>
    </citation>
    <scope>NUCLEOTIDE SEQUENCE</scope>
    <source>
        <tissue evidence="4">Reproductive organs</tissue>
    </source>
</reference>
<feature type="chain" id="PRO_5001514252" evidence="2">
    <location>
        <begin position="22"/>
        <end position="354"/>
    </location>
</feature>
<feature type="domain" description="Inosine/uridine-preferring nucleoside hydrolase" evidence="3">
    <location>
        <begin position="30"/>
        <end position="333"/>
    </location>
</feature>
<evidence type="ECO:0000256" key="1">
    <source>
        <dbReference type="ARBA" id="ARBA00009176"/>
    </source>
</evidence>
<protein>
    <submittedName>
        <fullName evidence="4">Putative salivary purine nucleosidase</fullName>
    </submittedName>
</protein>
<dbReference type="SUPFAM" id="SSF53590">
    <property type="entry name" value="Nucleoside hydrolase"/>
    <property type="match status" value="1"/>
</dbReference>
<dbReference type="InterPro" id="IPR001910">
    <property type="entry name" value="Inosine/uridine_hydrolase_dom"/>
</dbReference>
<dbReference type="CDD" id="cd02649">
    <property type="entry name" value="nuc_hydro_CeIAG"/>
    <property type="match status" value="1"/>
</dbReference>
<evidence type="ECO:0000259" key="3">
    <source>
        <dbReference type="Pfam" id="PF01156"/>
    </source>
</evidence>
<dbReference type="InterPro" id="IPR036452">
    <property type="entry name" value="Ribo_hydro-like"/>
</dbReference>
<accession>A0A023ERL2</accession>
<sequence>MLHQVGLLLLAQAVVISCCSCSDTTGVRRVIVDQDGGGDDAWALLMLLMNEKQYNVKVEAITCADGNTGLENSVRNAARILDGIGRRDVPLYRGASERLITPAPSRDVNGYFWGHDGFGDVRFGSEPDLRSIPDEHAVVKMYELIRKYPGQITILCLGPLTNLAMLFKMFPKVKSDIAGIYILGGNRYGVGNTDFAAEFNFFTDPEAANIVVNNAPVILNIFPWETVLQLETDFPMDWRNEVFKVPRNKAIQVLNDVEAVVYANISAWQPCDMYAAAIFLDNCLITSAVAYRADVELNGRVTRGMLAILYHDDNENHFNVNITDAIDTDTFKQMVVELNREPGEMGVDVRPHRT</sequence>
<proteinExistence type="evidence at transcript level"/>
<dbReference type="Pfam" id="PF01156">
    <property type="entry name" value="IU_nuc_hydro"/>
    <property type="match status" value="1"/>
</dbReference>
<dbReference type="AlphaFoldDB" id="A0A023ERL2"/>
<dbReference type="VEuPathDB" id="VectorBase:AALFPA_067764"/>
<dbReference type="VEuPathDB" id="VectorBase:AALF005061"/>
<evidence type="ECO:0000256" key="2">
    <source>
        <dbReference type="SAM" id="SignalP"/>
    </source>
</evidence>
<dbReference type="Gene3D" id="3.90.245.10">
    <property type="entry name" value="Ribonucleoside hydrolase-like"/>
    <property type="match status" value="1"/>
</dbReference>
<dbReference type="PANTHER" id="PTHR46190">
    <property type="entry name" value="SI:CH211-201H21.5-RELATED"/>
    <property type="match status" value="1"/>
</dbReference>
<dbReference type="GO" id="GO:0016799">
    <property type="term" value="F:hydrolase activity, hydrolyzing N-glycosyl compounds"/>
    <property type="evidence" value="ECO:0007669"/>
    <property type="project" value="InterPro"/>
</dbReference>
<comment type="similarity">
    <text evidence="1">Belongs to the IUNH family.</text>
</comment>
<dbReference type="InterPro" id="IPR052775">
    <property type="entry name" value="IUN_hydrolase"/>
</dbReference>
<feature type="signal peptide" evidence="2">
    <location>
        <begin position="1"/>
        <end position="21"/>
    </location>
</feature>
<dbReference type="EMBL" id="GAPW01002282">
    <property type="protein sequence ID" value="JAC11316.1"/>
    <property type="molecule type" value="mRNA"/>
</dbReference>
<evidence type="ECO:0000313" key="4">
    <source>
        <dbReference type="EMBL" id="JAC11316.1"/>
    </source>
</evidence>
<name>A0A023ERL2_AEDAL</name>
<dbReference type="PANTHER" id="PTHR46190:SF1">
    <property type="entry name" value="SI:CH211-201H21.5"/>
    <property type="match status" value="1"/>
</dbReference>
<organism evidence="4">
    <name type="scientific">Aedes albopictus</name>
    <name type="common">Asian tiger mosquito</name>
    <name type="synonym">Stegomyia albopicta</name>
    <dbReference type="NCBI Taxonomy" id="7160"/>
    <lineage>
        <taxon>Eukaryota</taxon>
        <taxon>Metazoa</taxon>
        <taxon>Ecdysozoa</taxon>
        <taxon>Arthropoda</taxon>
        <taxon>Hexapoda</taxon>
        <taxon>Insecta</taxon>
        <taxon>Pterygota</taxon>
        <taxon>Neoptera</taxon>
        <taxon>Endopterygota</taxon>
        <taxon>Diptera</taxon>
        <taxon>Nematocera</taxon>
        <taxon>Culicoidea</taxon>
        <taxon>Culicidae</taxon>
        <taxon>Culicinae</taxon>
        <taxon>Aedini</taxon>
        <taxon>Aedes</taxon>
        <taxon>Stegomyia</taxon>
    </lineage>
</organism>